<evidence type="ECO:0000313" key="2">
    <source>
        <dbReference type="EMBL" id="SSC65405.1"/>
    </source>
</evidence>
<dbReference type="RefSeq" id="WP_115668476.1">
    <property type="nucleotide sequence ID" value="NZ_UEYP01000001.1"/>
</dbReference>
<proteinExistence type="predicted"/>
<evidence type="ECO:0000256" key="1">
    <source>
        <dbReference type="SAM" id="MobiDB-lite"/>
    </source>
</evidence>
<sequence>MTDIARQEIEGRLNAHREILISLLAAAINGPEAISGMVRSLGEDVLPKDGAEDPGLTPSAGYASGAEKADEIRAILSAANDRAEALRRIGP</sequence>
<feature type="region of interest" description="Disordered" evidence="1">
    <location>
        <begin position="45"/>
        <end position="64"/>
    </location>
</feature>
<keyword evidence="3" id="KW-1185">Reference proteome</keyword>
<reference evidence="3" key="1">
    <citation type="submission" date="2018-07" db="EMBL/GenBank/DDBJ databases">
        <authorList>
            <person name="Peiro R."/>
            <person name="Begona"/>
            <person name="Cbmso G."/>
            <person name="Lopez M."/>
            <person name="Gonzalez S."/>
        </authorList>
    </citation>
    <scope>NUCLEOTIDE SEQUENCE [LARGE SCALE GENOMIC DNA]</scope>
</reference>
<gene>
    <name evidence="2" type="ORF">RHIZ70_1113</name>
</gene>
<name>A0A376AC69_9HYPH</name>
<dbReference type="AlphaFoldDB" id="A0A376AC69"/>
<accession>A0A376AC69</accession>
<dbReference type="EMBL" id="UEYP01000001">
    <property type="protein sequence ID" value="SSC65405.1"/>
    <property type="molecule type" value="Genomic_DNA"/>
</dbReference>
<evidence type="ECO:0000313" key="3">
    <source>
        <dbReference type="Proteomes" id="UP000254764"/>
    </source>
</evidence>
<protein>
    <submittedName>
        <fullName evidence="2">Uncharacterized protein</fullName>
    </submittedName>
</protein>
<organism evidence="2 3">
    <name type="scientific">Ciceribacter selenitireducens ATCC BAA-1503</name>
    <dbReference type="NCBI Taxonomy" id="1336235"/>
    <lineage>
        <taxon>Bacteria</taxon>
        <taxon>Pseudomonadati</taxon>
        <taxon>Pseudomonadota</taxon>
        <taxon>Alphaproteobacteria</taxon>
        <taxon>Hyphomicrobiales</taxon>
        <taxon>Rhizobiaceae</taxon>
        <taxon>Ciceribacter</taxon>
    </lineage>
</organism>
<dbReference type="Proteomes" id="UP000254764">
    <property type="component" value="Unassembled WGS sequence"/>
</dbReference>
<dbReference type="OrthoDB" id="8082805at2"/>